<evidence type="ECO:0000256" key="1">
    <source>
        <dbReference type="ARBA" id="ARBA00022555"/>
    </source>
</evidence>
<dbReference type="GO" id="GO:0072344">
    <property type="term" value="P:rescue of stalled ribosome"/>
    <property type="evidence" value="ECO:0007669"/>
    <property type="project" value="UniProtKB-UniRule"/>
</dbReference>
<feature type="domain" description="NFACT RNA-binding" evidence="6">
    <location>
        <begin position="442"/>
        <end position="531"/>
    </location>
</feature>
<dbReference type="Proteomes" id="UP000050909">
    <property type="component" value="Unassembled WGS sequence"/>
</dbReference>
<keyword evidence="2 5" id="KW-0699">rRNA-binding</keyword>
<dbReference type="InterPro" id="IPR051608">
    <property type="entry name" value="RQC_Subunit_NEMF"/>
</dbReference>
<comment type="similarity">
    <text evidence="5">Belongs to the NEMF family.</text>
</comment>
<dbReference type="GO" id="GO:1990112">
    <property type="term" value="C:RQC complex"/>
    <property type="evidence" value="ECO:0007669"/>
    <property type="project" value="TreeGrafter"/>
</dbReference>
<dbReference type="RefSeq" id="WP_056946126.1">
    <property type="nucleotide sequence ID" value="NZ_AZCV01000001.1"/>
</dbReference>
<dbReference type="Gene3D" id="2.30.310.10">
    <property type="entry name" value="ibrinogen binding protein from staphylococcus aureus domain"/>
    <property type="match status" value="1"/>
</dbReference>
<dbReference type="InterPro" id="IPR043682">
    <property type="entry name" value="RqcH_bacterial"/>
</dbReference>
<comment type="subunit">
    <text evidence="5">Associates with stalled 50S ribosomal subunits. Binds to RqcP.</text>
</comment>
<proteinExistence type="inferred from homology"/>
<feature type="coiled-coil region" evidence="5">
    <location>
        <begin position="279"/>
        <end position="313"/>
    </location>
</feature>
<gene>
    <name evidence="5" type="primary">rqcH</name>
    <name evidence="7" type="ORF">FC62_GL000216</name>
</gene>
<evidence type="ECO:0000256" key="2">
    <source>
        <dbReference type="ARBA" id="ARBA00022730"/>
    </source>
</evidence>
<dbReference type="GO" id="GO:0000049">
    <property type="term" value="F:tRNA binding"/>
    <property type="evidence" value="ECO:0007669"/>
    <property type="project" value="UniProtKB-UniRule"/>
</dbReference>
<keyword evidence="1 5" id="KW-0820">tRNA-binding</keyword>
<dbReference type="PANTHER" id="PTHR15239:SF6">
    <property type="entry name" value="RIBOSOME QUALITY CONTROL COMPLEX SUBUNIT NEMF"/>
    <property type="match status" value="1"/>
</dbReference>
<evidence type="ECO:0000313" key="8">
    <source>
        <dbReference type="Proteomes" id="UP000050909"/>
    </source>
</evidence>
<dbReference type="EMBL" id="AZCV01000001">
    <property type="protein sequence ID" value="KRK38529.1"/>
    <property type="molecule type" value="Genomic_DNA"/>
</dbReference>
<dbReference type="GO" id="GO:0019843">
    <property type="term" value="F:rRNA binding"/>
    <property type="evidence" value="ECO:0007669"/>
    <property type="project" value="UniProtKB-UniRule"/>
</dbReference>
<evidence type="ECO:0000256" key="4">
    <source>
        <dbReference type="ARBA" id="ARBA00022917"/>
    </source>
</evidence>
<comment type="caution">
    <text evidence="7">The sequence shown here is derived from an EMBL/GenBank/DDBJ whole genome shotgun (WGS) entry which is preliminary data.</text>
</comment>
<protein>
    <recommendedName>
        <fullName evidence="5">Rqc2 homolog RqcH</fullName>
        <shortName evidence="5">RqcH</shortName>
    </recommendedName>
</protein>
<keyword evidence="5" id="KW-0175">Coiled coil</keyword>
<accession>A0A0R1H449</accession>
<dbReference type="GO" id="GO:0043023">
    <property type="term" value="F:ribosomal large subunit binding"/>
    <property type="evidence" value="ECO:0007669"/>
    <property type="project" value="UniProtKB-UniRule"/>
</dbReference>
<dbReference type="PANTHER" id="PTHR15239">
    <property type="entry name" value="NUCLEAR EXPORT MEDIATOR FACTOR NEMF"/>
    <property type="match status" value="1"/>
</dbReference>
<comment type="function">
    <text evidence="5">Key component of the ribosome quality control system (RQC), a ribosome-associated complex that mediates the extraction of incompletely synthesized nascent chains from stalled ribosomes and their subsequent degradation. RqcH recruits Ala-charged tRNA, and with RqcP directs the elongation of stalled nascent chains on 50S ribosomal subunits, leading to non-templated C-terminal alanine extensions (Ala tail). The Ala tail promotes nascent chain degradation. May add between 1 and at least 8 Ala residues. Binds to stalled 50S ribosomal subunits.</text>
</comment>
<sequence>MSFDGLFIKKYLEELKPQLETGKLMKVYQPFDQDVILIFRQSRKRKQLLLSTNANSPRFYLTDTDIDNPPVAPTFAMVLRKYLEGAILKEISQVGNDRIVNFDFTNHDELGDEQTLTLSLELMGRHSNLILINRNDGKIVDLQKRINPDENRVRMLLPKARYELPPLNEQLDICTVTKTQFANFSDINSFIHSLGGLDRDNKFELQTRLEESFSYETIQNFVATILETTPTLGLNNRKRPVFFSYTPTTLSANGRVKYDTLNELVDNFYRTEATNAWVKERAQKVNTLVNNELKKLTKKLVKLEDQLTHAENSESYRIKGELLNTYLNQVKPGMTQIALPNYYDENHELEISLAAELSPQRNAQKYFTKYQKLRNSIKYVNEQIEFTKQNIAYFESVQTAVANAEPADIAAIVAELQNQGYLKKTARKERKQKITEKQLSTFRLSSGKIVLVGKNNYQNDWLTFKKSQKTDLWLHVKNIPGSHVLIQSADSPSEQDIQEAAEIAAYYSKARLSSHVQVDYVPVKRVKKPNGAKPGFVIYTGQNSIEVTPNEAEILAKQVK</sequence>
<reference evidence="7 8" key="1">
    <citation type="journal article" date="2015" name="Genome Announc.">
        <title>Expanding the biotechnology potential of lactobacilli through comparative genomics of 213 strains and associated genera.</title>
        <authorList>
            <person name="Sun Z."/>
            <person name="Harris H.M."/>
            <person name="McCann A."/>
            <person name="Guo C."/>
            <person name="Argimon S."/>
            <person name="Zhang W."/>
            <person name="Yang X."/>
            <person name="Jeffery I.B."/>
            <person name="Cooney J.C."/>
            <person name="Kagawa T.F."/>
            <person name="Liu W."/>
            <person name="Song Y."/>
            <person name="Salvetti E."/>
            <person name="Wrobel A."/>
            <person name="Rasinkangas P."/>
            <person name="Parkhill J."/>
            <person name="Rea M.C."/>
            <person name="O'Sullivan O."/>
            <person name="Ritari J."/>
            <person name="Douillard F.P."/>
            <person name="Paul Ross R."/>
            <person name="Yang R."/>
            <person name="Briner A.E."/>
            <person name="Felis G.E."/>
            <person name="de Vos W.M."/>
            <person name="Barrangou R."/>
            <person name="Klaenhammer T.R."/>
            <person name="Caufield P.W."/>
            <person name="Cui Y."/>
            <person name="Zhang H."/>
            <person name="O'Toole P.W."/>
        </authorList>
    </citation>
    <scope>NUCLEOTIDE SEQUENCE [LARGE SCALE GENOMIC DNA]</scope>
    <source>
        <strain evidence="7 8">DSM 20534</strain>
    </source>
</reference>
<dbReference type="PATRIC" id="fig|1423722.3.peg.220"/>
<name>A0A0R1H449_9LACO</name>
<dbReference type="Pfam" id="PF05833">
    <property type="entry name" value="NFACT_N"/>
    <property type="match status" value="1"/>
</dbReference>
<evidence type="ECO:0000256" key="3">
    <source>
        <dbReference type="ARBA" id="ARBA00022884"/>
    </source>
</evidence>
<organism evidence="7 8">
    <name type="scientific">Amylolactobacillus amylotrophicus DSM 20534</name>
    <dbReference type="NCBI Taxonomy" id="1423722"/>
    <lineage>
        <taxon>Bacteria</taxon>
        <taxon>Bacillati</taxon>
        <taxon>Bacillota</taxon>
        <taxon>Bacilli</taxon>
        <taxon>Lactobacillales</taxon>
        <taxon>Lactobacillaceae</taxon>
        <taxon>Amylolactobacillus</taxon>
    </lineage>
</organism>
<dbReference type="FunFam" id="2.30.310.10:FF:000004">
    <property type="entry name" value="Fibronectin-binding protein A"/>
    <property type="match status" value="1"/>
</dbReference>
<dbReference type="HAMAP" id="MF_00844_B">
    <property type="entry name" value="RqcH_B"/>
    <property type="match status" value="1"/>
</dbReference>
<evidence type="ECO:0000313" key="7">
    <source>
        <dbReference type="EMBL" id="KRK38529.1"/>
    </source>
</evidence>
<dbReference type="InterPro" id="IPR008532">
    <property type="entry name" value="NFACT_RNA-bd"/>
</dbReference>
<keyword evidence="4 5" id="KW-0648">Protein biosynthesis</keyword>
<evidence type="ECO:0000256" key="5">
    <source>
        <dbReference type="HAMAP-Rule" id="MF_00844"/>
    </source>
</evidence>
<keyword evidence="8" id="KW-1185">Reference proteome</keyword>
<dbReference type="AlphaFoldDB" id="A0A0R1H449"/>
<evidence type="ECO:0000259" key="6">
    <source>
        <dbReference type="Pfam" id="PF05670"/>
    </source>
</evidence>
<keyword evidence="3 5" id="KW-0694">RNA-binding</keyword>
<dbReference type="Pfam" id="PF05670">
    <property type="entry name" value="NFACT-R_1"/>
    <property type="match status" value="1"/>
</dbReference>